<protein>
    <submittedName>
        <fullName evidence="2">Uncharacterized protein</fullName>
    </submittedName>
</protein>
<name>A0A5C7FIB9_9BACT</name>
<feature type="signal peptide" evidence="1">
    <location>
        <begin position="1"/>
        <end position="21"/>
    </location>
</feature>
<dbReference type="RefSeq" id="WP_147930595.1">
    <property type="nucleotide sequence ID" value="NZ_VOXD01000013.1"/>
</dbReference>
<dbReference type="AlphaFoldDB" id="A0A5C7FIB9"/>
<dbReference type="Proteomes" id="UP000321907">
    <property type="component" value="Unassembled WGS sequence"/>
</dbReference>
<keyword evidence="3" id="KW-1185">Reference proteome</keyword>
<reference evidence="2 3" key="1">
    <citation type="submission" date="2019-08" db="EMBL/GenBank/DDBJ databases">
        <title>Lewinella sp. strain SSH13 Genome sequencing and assembly.</title>
        <authorList>
            <person name="Kim I."/>
        </authorList>
    </citation>
    <scope>NUCLEOTIDE SEQUENCE [LARGE SCALE GENOMIC DNA]</scope>
    <source>
        <strain evidence="2 3">SSH13</strain>
    </source>
</reference>
<feature type="chain" id="PRO_5022822662" evidence="1">
    <location>
        <begin position="22"/>
        <end position="302"/>
    </location>
</feature>
<organism evidence="2 3">
    <name type="scientific">Neolewinella aurantiaca</name>
    <dbReference type="NCBI Taxonomy" id="2602767"/>
    <lineage>
        <taxon>Bacteria</taxon>
        <taxon>Pseudomonadati</taxon>
        <taxon>Bacteroidota</taxon>
        <taxon>Saprospiria</taxon>
        <taxon>Saprospirales</taxon>
        <taxon>Lewinellaceae</taxon>
        <taxon>Neolewinella</taxon>
    </lineage>
</organism>
<proteinExistence type="predicted"/>
<comment type="caution">
    <text evidence="2">The sequence shown here is derived from an EMBL/GenBank/DDBJ whole genome shotgun (WGS) entry which is preliminary data.</text>
</comment>
<dbReference type="EMBL" id="VOXD01000013">
    <property type="protein sequence ID" value="TXF89521.1"/>
    <property type="molecule type" value="Genomic_DNA"/>
</dbReference>
<evidence type="ECO:0000313" key="2">
    <source>
        <dbReference type="EMBL" id="TXF89521.1"/>
    </source>
</evidence>
<evidence type="ECO:0000256" key="1">
    <source>
        <dbReference type="SAM" id="SignalP"/>
    </source>
</evidence>
<keyword evidence="1" id="KW-0732">Signal</keyword>
<evidence type="ECO:0000313" key="3">
    <source>
        <dbReference type="Proteomes" id="UP000321907"/>
    </source>
</evidence>
<accession>A0A5C7FIB9</accession>
<sequence length="302" mass="34196">MHHYFLLFCLVFLSACFNDSADGSRLIPLSDVVSSPAPDPYQPLDKIIRRGDFVKEKSGLSEAYLDEVLHNRIRRPAANLVLNGDSLQVCISSVGAPGEEWAASHDLIYLNAWGDTLSPLAMSLGPDHLGMVSPQTILKINRRTYLLNMLDESRSHIGISELEDARDLPVAASLTTRYKKLSVLDTNDEPTRISRMPDKELFVLFMNFPEGAEEILTAYRKFTELPIRKQEKTQVAVVNRYTRAPAEIKAFFLDNEIGFPLYFEGPVTCANLPCHERFPYFLKVNTAGRITDYYGWMEELGW</sequence>
<gene>
    <name evidence="2" type="ORF">FUA23_09965</name>
</gene>